<feature type="coiled-coil region" evidence="1">
    <location>
        <begin position="103"/>
        <end position="169"/>
    </location>
</feature>
<keyword evidence="2" id="KW-0472">Membrane</keyword>
<protein>
    <submittedName>
        <fullName evidence="3">Uncharacterized protein</fullName>
    </submittedName>
</protein>
<evidence type="ECO:0000313" key="3">
    <source>
        <dbReference type="EMBL" id="QHU31010.1"/>
    </source>
</evidence>
<keyword evidence="1" id="KW-0175">Coiled coil</keyword>
<keyword evidence="2" id="KW-1133">Transmembrane helix</keyword>
<feature type="transmembrane region" description="Helical" evidence="2">
    <location>
        <begin position="181"/>
        <end position="204"/>
    </location>
</feature>
<organism evidence="3">
    <name type="scientific">viral metagenome</name>
    <dbReference type="NCBI Taxonomy" id="1070528"/>
    <lineage>
        <taxon>unclassified sequences</taxon>
        <taxon>metagenomes</taxon>
        <taxon>organismal metagenomes</taxon>
    </lineage>
</organism>
<reference evidence="3" key="1">
    <citation type="journal article" date="2020" name="Nature">
        <title>Giant virus diversity and host interactions through global metagenomics.</title>
        <authorList>
            <person name="Schulz F."/>
            <person name="Roux S."/>
            <person name="Paez-Espino D."/>
            <person name="Jungbluth S."/>
            <person name="Walsh D.A."/>
            <person name="Denef V.J."/>
            <person name="McMahon K.D."/>
            <person name="Konstantinidis K.T."/>
            <person name="Eloe-Fadrosh E.A."/>
            <person name="Kyrpides N.C."/>
            <person name="Woyke T."/>
        </authorList>
    </citation>
    <scope>NUCLEOTIDE SEQUENCE</scope>
    <source>
        <strain evidence="3">GVMAG-M-3300027892-73</strain>
    </source>
</reference>
<name>A0A6C0LKY7_9ZZZZ</name>
<dbReference type="AlphaFoldDB" id="A0A6C0LKY7"/>
<evidence type="ECO:0000256" key="1">
    <source>
        <dbReference type="SAM" id="Coils"/>
    </source>
</evidence>
<sequence>MSNKPILELETLNKEYDVTLTRYNKAMRDYIQMTQAANESTTTQCAANYGTTDPCCGNEGRPSVAPQYVCQSGTPVCKGYVYGSQWGTCGVNTTKEKRLLKLIGQLNDKLTEIANEVDDMEADLQPEMNKDLLKSKKQTKTLNANLKELNVEKIKIKRELDKLNELDAENNQGGLIVTSNYWTYITLIIIMLICILGIVALGAFSNKTGTQAGGKFLKRTR</sequence>
<evidence type="ECO:0000256" key="2">
    <source>
        <dbReference type="SAM" id="Phobius"/>
    </source>
</evidence>
<accession>A0A6C0LKY7</accession>
<keyword evidence="2" id="KW-0812">Transmembrane</keyword>
<dbReference type="EMBL" id="MN740522">
    <property type="protein sequence ID" value="QHU31010.1"/>
    <property type="molecule type" value="Genomic_DNA"/>
</dbReference>
<proteinExistence type="predicted"/>